<organism evidence="1">
    <name type="scientific">Brazilian cedratvirus IHUMI</name>
    <dbReference type="NCBI Taxonomy" id="2126980"/>
    <lineage>
        <taxon>Viruses</taxon>
        <taxon>Pithoviruses</taxon>
        <taxon>Orthocedratvirinae</taxon>
        <taxon>Alphacedratvirus</taxon>
        <taxon>Alphacedratvirus brasiliense</taxon>
    </lineage>
</organism>
<proteinExistence type="predicted"/>
<sequence length="439" mass="51454">MEESKMRTLVVYSFHQVNSNLAFFRKKAISSQIFPQERFVSLLCQPGEMQRKLSLINPDNYDRYIFLSSSLCGPFLPLWYTGTKTWMDVLTERLDKDHLLQCSFPPQSGLDMVYATNREGFLLGLEPFSLNKIQEFAQRVQDAGFQVSVTCKDTSPHPYEAIFVKDVNPMYPLWHDTSKVSKNHLEENSKILVCYTFHQYNDNVKYFIKHGYLKHDRIDFIFIVNGRIDNLPQLPGRVIQRENKGHDFGAWARAIYEDCNFEKYDYFVFANSSVRGPFLPAWCEQNWVEVYCAHLSSEIGLVGSSVTASKEVKGKYFIQSYAYAMNRAALFFLLQKGFYNIDFAGMSKVQLIIHCEEQMSYILESTDMGIKPLHSSHHHRDFLISPFAESYDLCFNPAHLRNNYYGMHIHPFEFIFLKYNDNNQHQNQEVEYYTRLYLE</sequence>
<dbReference type="Proteomes" id="UP000273054">
    <property type="component" value="Segment"/>
</dbReference>
<reference evidence="1" key="1">
    <citation type="submission" date="2018-03" db="EMBL/GenBank/DDBJ databases">
        <authorList>
            <consortium name="Urmite Genomes"/>
        </authorList>
    </citation>
    <scope>NUCLEOTIDE SEQUENCE [LARGE SCALE GENOMIC DNA]</scope>
    <source>
        <strain evidence="1">IHUMI-27.7</strain>
    </source>
</reference>
<name>A0A2R8FEK7_9VIRU</name>
<protein>
    <submittedName>
        <fullName evidence="1">Uncharacterized protein</fullName>
    </submittedName>
</protein>
<evidence type="ECO:0000313" key="2">
    <source>
        <dbReference type="Proteomes" id="UP000273054"/>
    </source>
</evidence>
<dbReference type="EMBL" id="LT994651">
    <property type="protein sequence ID" value="SPN79396.1"/>
    <property type="molecule type" value="Genomic_DNA"/>
</dbReference>
<keyword evidence="2" id="KW-1185">Reference proteome</keyword>
<evidence type="ECO:0000313" key="1">
    <source>
        <dbReference type="EMBL" id="SPN79396.1"/>
    </source>
</evidence>
<gene>
    <name evidence="1" type="ORF">BRZCDTV_315</name>
</gene>
<accession>A0A2R8FEK7</accession>